<comment type="cofactor">
    <cofactor evidence="1">
        <name>pyridoxal 5'-phosphate</name>
        <dbReference type="ChEBI" id="CHEBI:597326"/>
    </cofactor>
</comment>
<comment type="caution">
    <text evidence="5">The sequence shown here is derived from an EMBL/GenBank/DDBJ whole genome shotgun (WGS) entry which is preliminary data.</text>
</comment>
<dbReference type="GO" id="GO:0005829">
    <property type="term" value="C:cytosol"/>
    <property type="evidence" value="ECO:0007669"/>
    <property type="project" value="TreeGrafter"/>
</dbReference>
<dbReference type="RefSeq" id="WP_199870558.1">
    <property type="nucleotide sequence ID" value="NZ_JAAGPU010000029.1"/>
</dbReference>
<dbReference type="AlphaFoldDB" id="A0A6M0H8M3"/>
<evidence type="ECO:0000259" key="4">
    <source>
        <dbReference type="Pfam" id="PF01168"/>
    </source>
</evidence>
<dbReference type="InterPro" id="IPR029066">
    <property type="entry name" value="PLP-binding_barrel"/>
</dbReference>
<reference evidence="5 6" key="1">
    <citation type="submission" date="2020-02" db="EMBL/GenBank/DDBJ databases">
        <title>Genome assembly of a novel Clostridium senegalense strain.</title>
        <authorList>
            <person name="Gupta T.B."/>
            <person name="Jauregui R."/>
            <person name="Maclean P."/>
            <person name="Nawarathana A."/>
            <person name="Brightwell G."/>
        </authorList>
    </citation>
    <scope>NUCLEOTIDE SEQUENCE [LARGE SCALE GENOMIC DNA]</scope>
    <source>
        <strain evidence="5 6">AGRFS4</strain>
    </source>
</reference>
<dbReference type="Gene3D" id="3.20.20.10">
    <property type="entry name" value="Alanine racemase"/>
    <property type="match status" value="1"/>
</dbReference>
<dbReference type="Pfam" id="PF01168">
    <property type="entry name" value="Ala_racemase_N"/>
    <property type="match status" value="1"/>
</dbReference>
<feature type="domain" description="Alanine racemase N-terminal" evidence="4">
    <location>
        <begin position="10"/>
        <end position="223"/>
    </location>
</feature>
<dbReference type="EMBL" id="JAAGPU010000029">
    <property type="protein sequence ID" value="NEU05942.1"/>
    <property type="molecule type" value="Genomic_DNA"/>
</dbReference>
<accession>A0A6M0H8M3</accession>
<evidence type="ECO:0000256" key="2">
    <source>
        <dbReference type="ARBA" id="ARBA00022898"/>
    </source>
</evidence>
<evidence type="ECO:0000313" key="6">
    <source>
        <dbReference type="Proteomes" id="UP000481872"/>
    </source>
</evidence>
<evidence type="ECO:0000313" key="5">
    <source>
        <dbReference type="EMBL" id="NEU05942.1"/>
    </source>
</evidence>
<dbReference type="SUPFAM" id="SSF51419">
    <property type="entry name" value="PLP-binding barrel"/>
    <property type="match status" value="1"/>
</dbReference>
<keyword evidence="6" id="KW-1185">Reference proteome</keyword>
<dbReference type="CDD" id="cd06815">
    <property type="entry name" value="PLPDE_III_AR_like_1"/>
    <property type="match status" value="1"/>
</dbReference>
<dbReference type="NCBIfam" id="NF040742">
    <property type="entry name" value="racem_Orr"/>
    <property type="match status" value="1"/>
</dbReference>
<dbReference type="Proteomes" id="UP000481872">
    <property type="component" value="Unassembled WGS sequence"/>
</dbReference>
<dbReference type="PANTHER" id="PTHR30511:SF3">
    <property type="entry name" value="LYSINE RACEMASE"/>
    <property type="match status" value="1"/>
</dbReference>
<protein>
    <submittedName>
        <fullName evidence="5">Alanine/ornithine racemase family PLP-dependent enzyme</fullName>
    </submittedName>
</protein>
<proteinExistence type="predicted"/>
<dbReference type="InterPro" id="IPR001608">
    <property type="entry name" value="Ala_racemase_N"/>
</dbReference>
<dbReference type="GO" id="GO:0008784">
    <property type="term" value="F:alanine racemase activity"/>
    <property type="evidence" value="ECO:0007669"/>
    <property type="project" value="TreeGrafter"/>
</dbReference>
<gene>
    <name evidence="5" type="ORF">G3M99_13985</name>
</gene>
<name>A0A6M0H8M3_9CLOT</name>
<dbReference type="InterPro" id="IPR000821">
    <property type="entry name" value="Ala_racemase"/>
</dbReference>
<dbReference type="GO" id="GO:0030170">
    <property type="term" value="F:pyridoxal phosphate binding"/>
    <property type="evidence" value="ECO:0007669"/>
    <property type="project" value="TreeGrafter"/>
</dbReference>
<keyword evidence="3" id="KW-0413">Isomerase</keyword>
<organism evidence="5 6">
    <name type="scientific">Clostridium senegalense</name>
    <dbReference type="NCBI Taxonomy" id="1465809"/>
    <lineage>
        <taxon>Bacteria</taxon>
        <taxon>Bacillati</taxon>
        <taxon>Bacillota</taxon>
        <taxon>Clostridia</taxon>
        <taxon>Eubacteriales</taxon>
        <taxon>Clostridiaceae</taxon>
        <taxon>Clostridium</taxon>
    </lineage>
</organism>
<keyword evidence="2" id="KW-0663">Pyridoxal phosphate</keyword>
<evidence type="ECO:0000256" key="3">
    <source>
        <dbReference type="ARBA" id="ARBA00023235"/>
    </source>
</evidence>
<dbReference type="PANTHER" id="PTHR30511">
    <property type="entry name" value="ALANINE RACEMASE"/>
    <property type="match status" value="1"/>
</dbReference>
<sequence>MRRSYPCIEVDLNKLAHNCKTILKLCNNQGIEVVAITKGFCAKKPIVNAMVEAGIKTIGDARIQNLRGVAELNCEKYLVRIPMESDAVNVVKYSDVSLNSELKVIEKLSKAAKRAKKTHNIILMIDLGDLREGVLELDLLDTVKEILKLPNIKLIGVGTNLTCYGGVLPDEDNLSKLVELRDKLEKILDIELPIISGGNSSSLYMVINGQIPNGINQLRIGEGIILGTESSFANKIDNTFQDVFTLKGEIVEIKNKPSVPKGTIGLNAFGEEPHFEDVGIMKRAILAIGRQDIKVDAMSPRDEKIKILGASSDHLILDLTENMKDYRVGDIVDFDVKYGCLLQAMTSPYISKYYKHR</sequence>
<evidence type="ECO:0000256" key="1">
    <source>
        <dbReference type="ARBA" id="ARBA00001933"/>
    </source>
</evidence>